<evidence type="ECO:0000313" key="2">
    <source>
        <dbReference type="Proteomes" id="UP000053647"/>
    </source>
</evidence>
<dbReference type="Proteomes" id="UP000053647">
    <property type="component" value="Unassembled WGS sequence"/>
</dbReference>
<reference evidence="1 2" key="1">
    <citation type="submission" date="2014-06" db="EMBL/GenBank/DDBJ databases">
        <authorList>
            <consortium name="DOE Joint Genome Institute"/>
            <person name="Kuo A."/>
            <person name="Kohler A."/>
            <person name="Nagy L.G."/>
            <person name="Floudas D."/>
            <person name="Copeland A."/>
            <person name="Barry K.W."/>
            <person name="Cichocki N."/>
            <person name="Veneault-Fourrey C."/>
            <person name="LaButti K."/>
            <person name="Lindquist E.A."/>
            <person name="Lipzen A."/>
            <person name="Lundell T."/>
            <person name="Morin E."/>
            <person name="Murat C."/>
            <person name="Sun H."/>
            <person name="Tunlid A."/>
            <person name="Henrissat B."/>
            <person name="Grigoriev I.V."/>
            <person name="Hibbett D.S."/>
            <person name="Martin F."/>
            <person name="Nordberg H.P."/>
            <person name="Cantor M.N."/>
            <person name="Hua S.X."/>
        </authorList>
    </citation>
    <scope>NUCLEOTIDE SEQUENCE [LARGE SCALE GENOMIC DNA]</scope>
    <source>
        <strain evidence="1 2">ATCC 200175</strain>
    </source>
</reference>
<reference evidence="2" key="2">
    <citation type="submission" date="2015-01" db="EMBL/GenBank/DDBJ databases">
        <title>Evolutionary Origins and Diversification of the Mycorrhizal Mutualists.</title>
        <authorList>
            <consortium name="DOE Joint Genome Institute"/>
            <consortium name="Mycorrhizal Genomics Consortium"/>
            <person name="Kohler A."/>
            <person name="Kuo A."/>
            <person name="Nagy L.G."/>
            <person name="Floudas D."/>
            <person name="Copeland A."/>
            <person name="Barry K.W."/>
            <person name="Cichocki N."/>
            <person name="Veneault-Fourrey C."/>
            <person name="LaButti K."/>
            <person name="Lindquist E.A."/>
            <person name="Lipzen A."/>
            <person name="Lundell T."/>
            <person name="Morin E."/>
            <person name="Murat C."/>
            <person name="Riley R."/>
            <person name="Ohm R."/>
            <person name="Sun H."/>
            <person name="Tunlid A."/>
            <person name="Henrissat B."/>
            <person name="Grigoriev I.V."/>
            <person name="Hibbett D.S."/>
            <person name="Martin F."/>
        </authorList>
    </citation>
    <scope>NUCLEOTIDE SEQUENCE [LARGE SCALE GENOMIC DNA]</scope>
    <source>
        <strain evidence="2">ATCC 200175</strain>
    </source>
</reference>
<dbReference type="EMBL" id="KN820178">
    <property type="protein sequence ID" value="KIJ06748.1"/>
    <property type="molecule type" value="Genomic_DNA"/>
</dbReference>
<sequence length="81" mass="9206">LNEFLYAPKAVNNLLLIGQLNKEGGRAIAGGSRMTLFDSKRQPFAVGRHINKLYWLSMSTVEQSVSKTAMEICLHTWETWH</sequence>
<keyword evidence="2" id="KW-1185">Reference proteome</keyword>
<protein>
    <submittedName>
        <fullName evidence="1">Uncharacterized protein</fullName>
    </submittedName>
</protein>
<dbReference type="AlphaFoldDB" id="A0A0C9T619"/>
<name>A0A0C9T619_PAXIN</name>
<proteinExistence type="predicted"/>
<gene>
    <name evidence="1" type="ORF">PAXINDRAFT_91544</name>
</gene>
<accession>A0A0C9T619</accession>
<organism evidence="1 2">
    <name type="scientific">Paxillus involutus ATCC 200175</name>
    <dbReference type="NCBI Taxonomy" id="664439"/>
    <lineage>
        <taxon>Eukaryota</taxon>
        <taxon>Fungi</taxon>
        <taxon>Dikarya</taxon>
        <taxon>Basidiomycota</taxon>
        <taxon>Agaricomycotina</taxon>
        <taxon>Agaricomycetes</taxon>
        <taxon>Agaricomycetidae</taxon>
        <taxon>Boletales</taxon>
        <taxon>Paxilineae</taxon>
        <taxon>Paxillaceae</taxon>
        <taxon>Paxillus</taxon>
    </lineage>
</organism>
<dbReference type="HOGENOM" id="CLU_2628609_0_0_1"/>
<evidence type="ECO:0000313" key="1">
    <source>
        <dbReference type="EMBL" id="KIJ06748.1"/>
    </source>
</evidence>
<feature type="non-terminal residue" evidence="1">
    <location>
        <position position="1"/>
    </location>
</feature>
<dbReference type="OrthoDB" id="3340343at2759"/>